<dbReference type="GO" id="GO:0008688">
    <property type="term" value="F:3-(3-hydroxyphenyl)propionate hydroxylase activity"/>
    <property type="evidence" value="ECO:0007669"/>
    <property type="project" value="UniProtKB-EC"/>
</dbReference>
<dbReference type="EC" id="1.14.13.127" evidence="3"/>
<dbReference type="Gene3D" id="3.50.50.60">
    <property type="entry name" value="FAD/NAD(P)-binding domain"/>
    <property type="match status" value="1"/>
</dbReference>
<gene>
    <name evidence="3" type="ORF">K3769_10710</name>
</gene>
<evidence type="ECO:0000313" key="4">
    <source>
        <dbReference type="Proteomes" id="UP001165590"/>
    </source>
</evidence>
<evidence type="ECO:0000259" key="2">
    <source>
        <dbReference type="Pfam" id="PF01494"/>
    </source>
</evidence>
<dbReference type="InterPro" id="IPR036188">
    <property type="entry name" value="FAD/NAD-bd_sf"/>
</dbReference>
<dbReference type="Gene3D" id="3.30.9.10">
    <property type="entry name" value="D-Amino Acid Oxidase, subunit A, domain 2"/>
    <property type="match status" value="1"/>
</dbReference>
<dbReference type="EMBL" id="JAIFZO010000002">
    <property type="protein sequence ID" value="MCX4233248.1"/>
    <property type="molecule type" value="Genomic_DNA"/>
</dbReference>
<keyword evidence="4" id="KW-1185">Reference proteome</keyword>
<proteinExistence type="predicted"/>
<name>A0ABT3V4Q9_9ACTN</name>
<reference evidence="3" key="1">
    <citation type="journal article" date="2022" name="bioRxiv">
        <title>Discovery and biosynthetic assessment of Streptomyces ortus sp nov. isolated from a deep-sea sponge.</title>
        <authorList>
            <person name="Williams S.E."/>
        </authorList>
    </citation>
    <scope>NUCLEOTIDE SEQUENCE</scope>
    <source>
        <strain evidence="3">A15ISP2-DRY2</strain>
    </source>
</reference>
<dbReference type="PANTHER" id="PTHR43476:SF3">
    <property type="entry name" value="FAD-BINDING MONOOXYGENASE"/>
    <property type="match status" value="1"/>
</dbReference>
<dbReference type="NCBIfam" id="NF004829">
    <property type="entry name" value="PRK06183.1-3"/>
    <property type="match status" value="1"/>
</dbReference>
<protein>
    <submittedName>
        <fullName evidence="3">Bifunctional 3-(3-hydroxy-phenyl)propionate/3-hydroxycinnamic acid hydroxylase</fullName>
        <ecNumber evidence="3">1.14.13.127</ecNumber>
    </submittedName>
</protein>
<dbReference type="InterPro" id="IPR002938">
    <property type="entry name" value="FAD-bd"/>
</dbReference>
<organism evidence="3 4">
    <name type="scientific">Streptomyces ortus</name>
    <dbReference type="NCBI Taxonomy" id="2867268"/>
    <lineage>
        <taxon>Bacteria</taxon>
        <taxon>Bacillati</taxon>
        <taxon>Actinomycetota</taxon>
        <taxon>Actinomycetes</taxon>
        <taxon>Kitasatosporales</taxon>
        <taxon>Streptomycetaceae</taxon>
        <taxon>Streptomyces</taxon>
    </lineage>
</organism>
<accession>A0ABT3V4Q9</accession>
<evidence type="ECO:0000313" key="3">
    <source>
        <dbReference type="EMBL" id="MCX4233248.1"/>
    </source>
</evidence>
<comment type="caution">
    <text evidence="3">The sequence shown here is derived from an EMBL/GenBank/DDBJ whole genome shotgun (WGS) entry which is preliminary data.</text>
</comment>
<dbReference type="SUPFAM" id="SSF51905">
    <property type="entry name" value="FAD/NAD(P)-binding domain"/>
    <property type="match status" value="1"/>
</dbReference>
<dbReference type="PANTHER" id="PTHR43476">
    <property type="entry name" value="3-(3-HYDROXY-PHENYL)PROPIONATE/3-HYDROXYCINNAMIC ACID HYDROXYLASE"/>
    <property type="match status" value="1"/>
</dbReference>
<feature type="domain" description="FAD-binding" evidence="2">
    <location>
        <begin position="14"/>
        <end position="356"/>
    </location>
</feature>
<dbReference type="RefSeq" id="WP_267026202.1">
    <property type="nucleotide sequence ID" value="NZ_JAIFZO010000002.1"/>
</dbReference>
<dbReference type="PRINTS" id="PR00420">
    <property type="entry name" value="RNGMNOXGNASE"/>
</dbReference>
<evidence type="ECO:0000256" key="1">
    <source>
        <dbReference type="ARBA" id="ARBA00023002"/>
    </source>
</evidence>
<keyword evidence="1 3" id="KW-0560">Oxidoreductase</keyword>
<dbReference type="InterPro" id="IPR050631">
    <property type="entry name" value="PheA/TfdB_FAD_monoxygenase"/>
</dbReference>
<dbReference type="Pfam" id="PF01494">
    <property type="entry name" value="FAD_binding_3"/>
    <property type="match status" value="1"/>
</dbReference>
<sequence>MTSTGTGSPSAPWDVIVIGGGPAGVSVATLLGQRGVRVVVVERHHDVYPLPRAVHLDDEVYRILYQLGVGEKFAALTRPASGLRLVDGRHRELVTLSRARRTAAGLPQANMFDQPDLERLLRDNLQHHPEVSFLGGYELVRLDTTDPASVTAHLRRPDGSPMDLRAPYVIACDGANSTVRGQLDIQNVDFGFEQRWLVVDIRCVPDLDAWEGVHQVCDTRRAGTFMRIGHDRYRWEFQLLAGESPTDYASIPALRPLIGPWVRGVRDDRLTLLKSAEYTFRARVAQRWRDGRVFLVGDAAHVTPPFIGQGLCAGLRDAHNLAWKLAAVSHGLDAPELLNSYEAERRPHVTAMIRRAKAMGRLMTGGGWTAALARRCLVPTLARSRFVRRIVLDSRTPALTPGPRVLRRTPGSVRGALLPLVRMPGPDGGLVLVDRVLGDRTTVVALPGVDLATVPGALPSAWLTVDPRSSDGERQLARWLRAAGVGWVRVDPDRVVVAAGPVGAGTGGAAR</sequence>
<dbReference type="Proteomes" id="UP001165590">
    <property type="component" value="Unassembled WGS sequence"/>
</dbReference>